<protein>
    <submittedName>
        <fullName evidence="1">Uncharacterized protein</fullName>
    </submittedName>
</protein>
<accession>A0A2N9J6F0</accession>
<evidence type="ECO:0000313" key="1">
    <source>
        <dbReference type="EMBL" id="SPD32093.1"/>
    </source>
</evidence>
<organism evidence="1">
    <name type="scientific">Fagus sylvatica</name>
    <name type="common">Beechnut</name>
    <dbReference type="NCBI Taxonomy" id="28930"/>
    <lineage>
        <taxon>Eukaryota</taxon>
        <taxon>Viridiplantae</taxon>
        <taxon>Streptophyta</taxon>
        <taxon>Embryophyta</taxon>
        <taxon>Tracheophyta</taxon>
        <taxon>Spermatophyta</taxon>
        <taxon>Magnoliopsida</taxon>
        <taxon>eudicotyledons</taxon>
        <taxon>Gunneridae</taxon>
        <taxon>Pentapetalae</taxon>
        <taxon>rosids</taxon>
        <taxon>fabids</taxon>
        <taxon>Fagales</taxon>
        <taxon>Fagaceae</taxon>
        <taxon>Fagus</taxon>
    </lineage>
</organism>
<reference evidence="1" key="1">
    <citation type="submission" date="2018-02" db="EMBL/GenBank/DDBJ databases">
        <authorList>
            <person name="Cohen D.B."/>
            <person name="Kent A.D."/>
        </authorList>
    </citation>
    <scope>NUCLEOTIDE SEQUENCE</scope>
</reference>
<gene>
    <name evidence="1" type="ORF">FSB_LOCUS59975</name>
</gene>
<dbReference type="EMBL" id="OIVN01006388">
    <property type="protein sequence ID" value="SPD32093.1"/>
    <property type="molecule type" value="Genomic_DNA"/>
</dbReference>
<dbReference type="AlphaFoldDB" id="A0A2N9J6F0"/>
<proteinExistence type="predicted"/>
<sequence>MILAGSGEISPDLGRFSPDQVLLQPNRSHLIFDLLIVY</sequence>
<name>A0A2N9J6F0_FAGSY</name>